<dbReference type="GO" id="GO:0033573">
    <property type="term" value="C:high-affinity iron permease complex"/>
    <property type="evidence" value="ECO:0007669"/>
    <property type="project" value="InterPro"/>
</dbReference>
<proteinExistence type="inferred from homology"/>
<evidence type="ECO:0000256" key="5">
    <source>
        <dbReference type="ARBA" id="ARBA00023136"/>
    </source>
</evidence>
<dbReference type="PANTHER" id="PTHR31632">
    <property type="entry name" value="IRON TRANSPORTER FTH1"/>
    <property type="match status" value="1"/>
</dbReference>
<organism evidence="7 8">
    <name type="scientific">Albidiferax ferrireducens (strain ATCC BAA-621 / DSM 15236 / T118)</name>
    <name type="common">Rhodoferax ferrireducens</name>
    <dbReference type="NCBI Taxonomy" id="338969"/>
    <lineage>
        <taxon>Bacteria</taxon>
        <taxon>Pseudomonadati</taxon>
        <taxon>Pseudomonadota</taxon>
        <taxon>Betaproteobacteria</taxon>
        <taxon>Burkholderiales</taxon>
        <taxon>Comamonadaceae</taxon>
        <taxon>Rhodoferax</taxon>
    </lineage>
</organism>
<dbReference type="EMBL" id="CP000267">
    <property type="protein sequence ID" value="ABD71015.1"/>
    <property type="molecule type" value="Genomic_DNA"/>
</dbReference>
<dbReference type="GO" id="GO:0015093">
    <property type="term" value="F:ferrous iron transmembrane transporter activity"/>
    <property type="evidence" value="ECO:0007669"/>
    <property type="project" value="TreeGrafter"/>
</dbReference>
<keyword evidence="3 6" id="KW-0812">Transmembrane</keyword>
<dbReference type="eggNOG" id="COG0672">
    <property type="taxonomic scope" value="Bacteria"/>
</dbReference>
<feature type="transmembrane region" description="Helical" evidence="6">
    <location>
        <begin position="178"/>
        <end position="203"/>
    </location>
</feature>
<feature type="transmembrane region" description="Helical" evidence="6">
    <location>
        <begin position="150"/>
        <end position="172"/>
    </location>
</feature>
<dbReference type="Proteomes" id="UP000008332">
    <property type="component" value="Chromosome"/>
</dbReference>
<evidence type="ECO:0000256" key="3">
    <source>
        <dbReference type="ARBA" id="ARBA00022692"/>
    </source>
</evidence>
<evidence type="ECO:0000256" key="2">
    <source>
        <dbReference type="ARBA" id="ARBA00008333"/>
    </source>
</evidence>
<dbReference type="OrthoDB" id="5294331at2"/>
<keyword evidence="4 6" id="KW-1133">Transmembrane helix</keyword>
<name>Q21T88_ALBFT</name>
<feature type="transmembrane region" description="Helical" evidence="6">
    <location>
        <begin position="115"/>
        <end position="138"/>
    </location>
</feature>
<gene>
    <name evidence="7" type="ordered locus">Rfer_3306</name>
</gene>
<evidence type="ECO:0000313" key="7">
    <source>
        <dbReference type="EMBL" id="ABD71015.1"/>
    </source>
</evidence>
<dbReference type="STRING" id="338969.Rfer_3306"/>
<keyword evidence="5 6" id="KW-0472">Membrane</keyword>
<feature type="transmembrane region" description="Helical" evidence="6">
    <location>
        <begin position="68"/>
        <end position="86"/>
    </location>
</feature>
<accession>Q21T88</accession>
<sequence>MFAAALIVFRESLEAALIISIMAAATRGIPARARWIVTGVLAGLAGAAVVASSMELISNLASGMGQELFNAGILTLAVGMLAWHNIWMSVHGREMAAQAMNTARAINEGTREQSVIFIVVALAVLREGSETVLFLYSLATSSADGFRTTVNGGLGGLAAGALVGGLLYAGLLRIPLRWFFSITGVLVLLLAASMASQAARFLIQADLLPSLGAPLWDTSAVLSQTTAVGMLLHGLVGYDPQPAGMQILFYVVVLVIIASAMWWVTPRGPRKTR</sequence>
<evidence type="ECO:0000256" key="1">
    <source>
        <dbReference type="ARBA" id="ARBA00004141"/>
    </source>
</evidence>
<dbReference type="RefSeq" id="WP_011465578.1">
    <property type="nucleotide sequence ID" value="NC_007908.1"/>
</dbReference>
<dbReference type="AlphaFoldDB" id="Q21T88"/>
<dbReference type="KEGG" id="rfr:Rfer_3306"/>
<dbReference type="Pfam" id="PF03239">
    <property type="entry name" value="FTR1"/>
    <property type="match status" value="1"/>
</dbReference>
<keyword evidence="8" id="KW-1185">Reference proteome</keyword>
<evidence type="ECO:0000313" key="8">
    <source>
        <dbReference type="Proteomes" id="UP000008332"/>
    </source>
</evidence>
<feature type="transmembrane region" description="Helical" evidence="6">
    <location>
        <begin position="247"/>
        <end position="265"/>
    </location>
</feature>
<reference evidence="8" key="1">
    <citation type="submission" date="2006-02" db="EMBL/GenBank/DDBJ databases">
        <title>Complete sequence of chromosome of Rhodoferax ferrireducens DSM 15236.</title>
        <authorList>
            <person name="Copeland A."/>
            <person name="Lucas S."/>
            <person name="Lapidus A."/>
            <person name="Barry K."/>
            <person name="Detter J.C."/>
            <person name="Glavina del Rio T."/>
            <person name="Hammon N."/>
            <person name="Israni S."/>
            <person name="Pitluck S."/>
            <person name="Brettin T."/>
            <person name="Bruce D."/>
            <person name="Han C."/>
            <person name="Tapia R."/>
            <person name="Gilna P."/>
            <person name="Kiss H."/>
            <person name="Schmutz J."/>
            <person name="Larimer F."/>
            <person name="Land M."/>
            <person name="Kyrpides N."/>
            <person name="Ivanova N."/>
            <person name="Richardson P."/>
        </authorList>
    </citation>
    <scope>NUCLEOTIDE SEQUENCE [LARGE SCALE GENOMIC DNA]</scope>
    <source>
        <strain evidence="8">ATCC BAA-621 / DSM 15236 / T118</strain>
    </source>
</reference>
<dbReference type="InterPro" id="IPR004923">
    <property type="entry name" value="FTR1/Fip1/EfeU"/>
</dbReference>
<evidence type="ECO:0000256" key="6">
    <source>
        <dbReference type="SAM" id="Phobius"/>
    </source>
</evidence>
<evidence type="ECO:0000256" key="4">
    <source>
        <dbReference type="ARBA" id="ARBA00022989"/>
    </source>
</evidence>
<protein>
    <submittedName>
        <fullName evidence="7">Iron permease FTR1</fullName>
    </submittedName>
</protein>
<dbReference type="HOGENOM" id="CLU_077905_0_1_4"/>
<dbReference type="PANTHER" id="PTHR31632:SF2">
    <property type="entry name" value="PLASMA MEMBRANE IRON PERMEASE"/>
    <property type="match status" value="1"/>
</dbReference>
<feature type="transmembrane region" description="Helical" evidence="6">
    <location>
        <begin position="35"/>
        <end position="56"/>
    </location>
</feature>
<comment type="subcellular location">
    <subcellularLocation>
        <location evidence="1">Membrane</location>
        <topology evidence="1">Multi-pass membrane protein</topology>
    </subcellularLocation>
</comment>
<comment type="similarity">
    <text evidence="2">Belongs to the oxidase-dependent Fe transporter (OFeT) (TC 9.A.10.1) family.</text>
</comment>